<dbReference type="Gene3D" id="3.40.50.10490">
    <property type="entry name" value="Glucose-6-phosphate isomerase like protein, domain 1"/>
    <property type="match status" value="3"/>
</dbReference>
<dbReference type="GO" id="GO:0006096">
    <property type="term" value="P:glycolytic process"/>
    <property type="evidence" value="ECO:0007669"/>
    <property type="project" value="InterPro"/>
</dbReference>
<dbReference type="PROSITE" id="PS51463">
    <property type="entry name" value="P_GLUCOSE_ISOMERASE_3"/>
    <property type="match status" value="1"/>
</dbReference>
<dbReference type="GO" id="GO:0006094">
    <property type="term" value="P:gluconeogenesis"/>
    <property type="evidence" value="ECO:0007669"/>
    <property type="project" value="InterPro"/>
</dbReference>
<name>A0A382JXQ4_9ZZZZ</name>
<dbReference type="InterPro" id="IPR046348">
    <property type="entry name" value="SIS_dom_sf"/>
</dbReference>
<protein>
    <recommendedName>
        <fullName evidence="2">Transaldolase</fullName>
    </recommendedName>
</protein>
<evidence type="ECO:0000313" key="1">
    <source>
        <dbReference type="EMBL" id="SVC16425.1"/>
    </source>
</evidence>
<dbReference type="AlphaFoldDB" id="A0A382JXQ4"/>
<sequence>ETLSFLKYFYNKVAAIFSSETAGQHFAAITDPGSGLEDMADHLGFRHAFRNDPNIGGRYSALSFYGLVAAGAIGMDLDRLLDNAQSALDRPDPGIQLGAFLGAGIEFGRDKLTLLVSPSLAAAGAWIEQLVAESTGKNDKGILPVDLEPPINAEHYGADRLFVYLRIDDALDARVAAIAAAGHPVLRLGLEDPYDLGAAFFHWEIATAIAGYFLAIHPFDQPDVEAAKIFARDMVEAYLQQGQLPLQTPDLVIGSLSLYGSGSAMSLPEALVDFLSACDHSYVALQAYIPATPANTQALQELRQQLLERTHLATTLGFGPRFLHSTGQLHKGDGGKGLFLQLTADAKEDAPIPDAAGSDTTGMSFGVLAQAQARGDLQALIDRGRTTLRVHLGALPELGIAQLCQALT</sequence>
<reference evidence="1" key="1">
    <citation type="submission" date="2018-05" db="EMBL/GenBank/DDBJ databases">
        <authorList>
            <person name="Lanie J.A."/>
            <person name="Ng W.-L."/>
            <person name="Kazmierczak K.M."/>
            <person name="Andrzejewski T.M."/>
            <person name="Davidsen T.M."/>
            <person name="Wayne K.J."/>
            <person name="Tettelin H."/>
            <person name="Glass J.I."/>
            <person name="Rusch D."/>
            <person name="Podicherti R."/>
            <person name="Tsui H.-C.T."/>
            <person name="Winkler M.E."/>
        </authorList>
    </citation>
    <scope>NUCLEOTIDE SEQUENCE</scope>
</reference>
<dbReference type="SUPFAM" id="SSF53697">
    <property type="entry name" value="SIS domain"/>
    <property type="match status" value="1"/>
</dbReference>
<proteinExistence type="predicted"/>
<dbReference type="GO" id="GO:0097367">
    <property type="term" value="F:carbohydrate derivative binding"/>
    <property type="evidence" value="ECO:0007669"/>
    <property type="project" value="InterPro"/>
</dbReference>
<feature type="non-terminal residue" evidence="1">
    <location>
        <position position="1"/>
    </location>
</feature>
<evidence type="ECO:0008006" key="2">
    <source>
        <dbReference type="Google" id="ProtNLM"/>
    </source>
</evidence>
<gene>
    <name evidence="1" type="ORF">METZ01_LOCUS269279</name>
</gene>
<organism evidence="1">
    <name type="scientific">marine metagenome</name>
    <dbReference type="NCBI Taxonomy" id="408172"/>
    <lineage>
        <taxon>unclassified sequences</taxon>
        <taxon>metagenomes</taxon>
        <taxon>ecological metagenomes</taxon>
    </lineage>
</organism>
<dbReference type="EMBL" id="UINC01076858">
    <property type="protein sequence ID" value="SVC16425.1"/>
    <property type="molecule type" value="Genomic_DNA"/>
</dbReference>
<accession>A0A382JXQ4</accession>
<dbReference type="InterPro" id="IPR001672">
    <property type="entry name" value="G6P_Isomerase"/>
</dbReference>
<dbReference type="GO" id="GO:0004347">
    <property type="term" value="F:glucose-6-phosphate isomerase activity"/>
    <property type="evidence" value="ECO:0007669"/>
    <property type="project" value="InterPro"/>
</dbReference>